<dbReference type="InterPro" id="IPR007720">
    <property type="entry name" value="PigQ/GPI1"/>
</dbReference>
<dbReference type="PANTHER" id="PTHR21329:SF3">
    <property type="entry name" value="PHOSPHATIDYLINOSITOL N-ACETYLGLUCOSAMINYLTRANSFERASE SUBUNIT Q"/>
    <property type="match status" value="1"/>
</dbReference>
<evidence type="ECO:0000313" key="3">
    <source>
        <dbReference type="Proteomes" id="UP001497525"/>
    </source>
</evidence>
<comment type="caution">
    <text evidence="2">The sequence shown here is derived from an EMBL/GenBank/DDBJ whole genome shotgun (WGS) entry which is preliminary data.</text>
</comment>
<organism evidence="2 3">
    <name type="scientific">Calicophoron daubneyi</name>
    <name type="common">Rumen fluke</name>
    <name type="synonym">Paramphistomum daubneyi</name>
    <dbReference type="NCBI Taxonomy" id="300641"/>
    <lineage>
        <taxon>Eukaryota</taxon>
        <taxon>Metazoa</taxon>
        <taxon>Spiralia</taxon>
        <taxon>Lophotrochozoa</taxon>
        <taxon>Platyhelminthes</taxon>
        <taxon>Trematoda</taxon>
        <taxon>Digenea</taxon>
        <taxon>Plagiorchiida</taxon>
        <taxon>Pronocephalata</taxon>
        <taxon>Paramphistomoidea</taxon>
        <taxon>Paramphistomidae</taxon>
        <taxon>Calicophoron</taxon>
    </lineage>
</organism>
<feature type="transmembrane region" description="Helical" evidence="1">
    <location>
        <begin position="561"/>
        <end position="583"/>
    </location>
</feature>
<keyword evidence="1" id="KW-0812">Transmembrane</keyword>
<dbReference type="AlphaFoldDB" id="A0AAV2TER2"/>
<feature type="transmembrane region" description="Helical" evidence="1">
    <location>
        <begin position="335"/>
        <end position="356"/>
    </location>
</feature>
<dbReference type="EMBL" id="CAXLJL010000223">
    <property type="protein sequence ID" value="CAL5134806.1"/>
    <property type="molecule type" value="Genomic_DNA"/>
</dbReference>
<dbReference type="PANTHER" id="PTHR21329">
    <property type="entry name" value="PHOSPHATIDYLINOSITOL N-ACETYLGLUCOSAMINYLTRANSFERASE SUBUNIT Q-RELATED"/>
    <property type="match status" value="1"/>
</dbReference>
<sequence>MSFSGFSSFKSSHDFKARYGQDVTSVGRACSIRYLIFTPENLTSHAYFIAPSCVPTKYHPWGSILGQTGHSSEEFTGCIAHSILLRGFREDCCEIVDKECALGFCFSDQAEENAGESFTCLVIDCPNCKLHKSEAEVPLSPFGKFNASSAHDRIWIVFTWEILSTVRRLLFLELLDQIIDEEGCQHNPLDLSPSSLIKFEESHLRSKLGEPLSSLIKYCTNSPDELIRTFHEDHVKNKRKPSSRFCALWTISGPVQTLSFYLVKFSYTLNLIKSHLSMNGPTQHLRYILSHDIVQGRVFGRNQSPLRTKFNSARSPPYKRNSEESLEGRRHAIDAGFSLMGAVYLVLLIFSLITPLHHTGSRGSRVSHTQPSDCTPFCPKQLPGTFSHSWIFSETECISVPTLGWFYLNVTDGGNSTANSSRKSPAPIILSGIDLIHNLSAAGSSSSFDVMNQWIKFFTCELTRLLMWLENGEPVGLKINRYLAQLLGHFFLYHILVWRIYVSLVIDQISNAVDVVRELTEVNSMDNLFYANLSTFACLTLSTVFLAGANQRGHPLSTWSLLLAYISSVVRLTLALLGCVVLDLSTLATVHLTTFYAYTVHILTVQSRAIGAAWRLCRNNSKWNPLRKRVDTVPDMYVPPKIAVRTVSKKNISVHGRRPLRTSSDSWVKHDTHLDRVFVATLLGLAVGLCLLPTTLAFYLIFAMIRILIVIFQKLLKAWSIFVLDVPFSSLASWLLHTRRSRTNLMIVTPEFVSQRMPAVKLQLVRPSFSEAYQRNHFLRNCDIFGPRSGLGDLIWRLMTATEF</sequence>
<evidence type="ECO:0000256" key="1">
    <source>
        <dbReference type="SAM" id="Phobius"/>
    </source>
</evidence>
<evidence type="ECO:0000313" key="2">
    <source>
        <dbReference type="EMBL" id="CAL5134806.1"/>
    </source>
</evidence>
<feature type="transmembrane region" description="Helical" evidence="1">
    <location>
        <begin position="529"/>
        <end position="549"/>
    </location>
</feature>
<dbReference type="GO" id="GO:0005783">
    <property type="term" value="C:endoplasmic reticulum"/>
    <property type="evidence" value="ECO:0007669"/>
    <property type="project" value="TreeGrafter"/>
</dbReference>
<dbReference type="Proteomes" id="UP001497525">
    <property type="component" value="Unassembled WGS sequence"/>
</dbReference>
<feature type="transmembrane region" description="Helical" evidence="1">
    <location>
        <begin position="718"/>
        <end position="736"/>
    </location>
</feature>
<keyword evidence="1" id="KW-1133">Transmembrane helix</keyword>
<feature type="transmembrane region" description="Helical" evidence="1">
    <location>
        <begin position="679"/>
        <end position="712"/>
    </location>
</feature>
<dbReference type="Pfam" id="PF05024">
    <property type="entry name" value="Gpi1"/>
    <property type="match status" value="3"/>
</dbReference>
<dbReference type="GO" id="GO:0016020">
    <property type="term" value="C:membrane"/>
    <property type="evidence" value="ECO:0007669"/>
    <property type="project" value="InterPro"/>
</dbReference>
<proteinExistence type="predicted"/>
<accession>A0AAV2TER2</accession>
<name>A0AAV2TER2_CALDB</name>
<reference evidence="2" key="1">
    <citation type="submission" date="2024-06" db="EMBL/GenBank/DDBJ databases">
        <authorList>
            <person name="Liu X."/>
            <person name="Lenzi L."/>
            <person name="Haldenby T S."/>
            <person name="Uol C."/>
        </authorList>
    </citation>
    <scope>NUCLEOTIDE SEQUENCE</scope>
</reference>
<gene>
    <name evidence="2" type="ORF">CDAUBV1_LOCUS8768</name>
</gene>
<protein>
    <submittedName>
        <fullName evidence="2">Uncharacterized protein</fullName>
    </submittedName>
</protein>
<dbReference type="GO" id="GO:0006506">
    <property type="term" value="P:GPI anchor biosynthetic process"/>
    <property type="evidence" value="ECO:0007669"/>
    <property type="project" value="InterPro"/>
</dbReference>
<keyword evidence="1" id="KW-0472">Membrane</keyword>